<dbReference type="Pfam" id="PF13365">
    <property type="entry name" value="Trypsin_2"/>
    <property type="match status" value="1"/>
</dbReference>
<keyword evidence="3" id="KW-0732">Signal</keyword>
<dbReference type="Pfam" id="PF13180">
    <property type="entry name" value="PDZ_2"/>
    <property type="match status" value="1"/>
</dbReference>
<dbReference type="PANTHER" id="PTHR22939">
    <property type="entry name" value="SERINE PROTEASE FAMILY S1C HTRA-RELATED"/>
    <property type="match status" value="1"/>
</dbReference>
<dbReference type="PROSITE" id="PS50106">
    <property type="entry name" value="PDZ"/>
    <property type="match status" value="1"/>
</dbReference>
<evidence type="ECO:0000256" key="9">
    <source>
        <dbReference type="SAM" id="MobiDB-lite"/>
    </source>
</evidence>
<dbReference type="Gene3D" id="2.40.10.120">
    <property type="match status" value="1"/>
</dbReference>
<comment type="similarity">
    <text evidence="1">Belongs to the peptidase S1C family.</text>
</comment>
<evidence type="ECO:0000256" key="1">
    <source>
        <dbReference type="ARBA" id="ARBA00010541"/>
    </source>
</evidence>
<keyword evidence="6" id="KW-0720">Serine protease</keyword>
<name>F0SJD3_RUBBR</name>
<keyword evidence="10" id="KW-0472">Membrane</keyword>
<dbReference type="SUPFAM" id="SSF50156">
    <property type="entry name" value="PDZ domain-like"/>
    <property type="match status" value="2"/>
</dbReference>
<dbReference type="InterPro" id="IPR001478">
    <property type="entry name" value="PDZ"/>
</dbReference>
<evidence type="ECO:0000256" key="10">
    <source>
        <dbReference type="SAM" id="Phobius"/>
    </source>
</evidence>
<feature type="active site" description="Charge relay system" evidence="7">
    <location>
        <position position="256"/>
    </location>
</feature>
<evidence type="ECO:0000256" key="4">
    <source>
        <dbReference type="ARBA" id="ARBA00022737"/>
    </source>
</evidence>
<dbReference type="EMBL" id="CP002546">
    <property type="protein sequence ID" value="ADY59708.1"/>
    <property type="molecule type" value="Genomic_DNA"/>
</dbReference>
<dbReference type="InterPro" id="IPR036034">
    <property type="entry name" value="PDZ_sf"/>
</dbReference>
<dbReference type="InterPro" id="IPR001940">
    <property type="entry name" value="Peptidase_S1C"/>
</dbReference>
<dbReference type="OrthoDB" id="248175at2"/>
<evidence type="ECO:0000256" key="3">
    <source>
        <dbReference type="ARBA" id="ARBA00022729"/>
    </source>
</evidence>
<dbReference type="InterPro" id="IPR009003">
    <property type="entry name" value="Peptidase_S1_PA"/>
</dbReference>
<keyword evidence="2 12" id="KW-0645">Protease</keyword>
<sequence>MLQRFSESRPTSGSDGINKTKGSAASLTLWAVSSLGLLLVIAGAVTIGQDGLSPKLNSPGHAVTAQQLSSTFRDVAKATFPGVVSIETRGKVVQGRDMQELFEGDPRFEQFFRNSPEMERFFEQRRNTPRQAPRGQGSGFIIDREGYIVTNNHVVDNAAEVTVRLYDGREYDAEVVGVDPRSDVAVIKIDAPDLEPIPMGESDDVEVGDFVLAFGNPFGLEMTMTQGIISAKGRGPGINEREDYLQTDAAINPGNSGGPLVSLNGEVIGINTAISSRSGGYDGVGFAIPIQMARWAVDQIIETGRVQRAYIGVVIQPITNDLAGQLGVDINTGAIVTQVMPESPADEAGLEPGDVIRELDGKSVRGTRELQGIVERLEIEKSYPLLIQRDGKKKRLTIAMAEMPDNLTASRSEEAAPEEDSEAVTENQLGVQVQNLDEDLAEQLGYSKDVKGVVVTSVEAGSVGQANGLQEGEVIEKVGQTRVNNVEQFKQAMEEADLDKGVLMLVRRGTLTRFIVVKAD</sequence>
<gene>
    <name evidence="12" type="ordered locus">Plabr_2105</name>
</gene>
<evidence type="ECO:0000256" key="7">
    <source>
        <dbReference type="PIRSR" id="PIRSR611782-1"/>
    </source>
</evidence>
<feature type="region of interest" description="Disordered" evidence="9">
    <location>
        <begin position="404"/>
        <end position="425"/>
    </location>
</feature>
<evidence type="ECO:0000256" key="8">
    <source>
        <dbReference type="PIRSR" id="PIRSR611782-2"/>
    </source>
</evidence>
<dbReference type="NCBIfam" id="TIGR02037">
    <property type="entry name" value="degP_htrA_DO"/>
    <property type="match status" value="1"/>
</dbReference>
<dbReference type="GO" id="GO:0004252">
    <property type="term" value="F:serine-type endopeptidase activity"/>
    <property type="evidence" value="ECO:0007669"/>
    <property type="project" value="InterPro"/>
</dbReference>
<dbReference type="Proteomes" id="UP000006860">
    <property type="component" value="Chromosome"/>
</dbReference>
<dbReference type="eggNOG" id="COG0265">
    <property type="taxonomic scope" value="Bacteria"/>
</dbReference>
<feature type="domain" description="PDZ" evidence="11">
    <location>
        <begin position="312"/>
        <end position="366"/>
    </location>
</feature>
<proteinExistence type="inferred from homology"/>
<dbReference type="GO" id="GO:0006508">
    <property type="term" value="P:proteolysis"/>
    <property type="evidence" value="ECO:0007669"/>
    <property type="project" value="UniProtKB-KW"/>
</dbReference>
<dbReference type="PANTHER" id="PTHR22939:SF129">
    <property type="entry name" value="SERINE PROTEASE HTRA2, MITOCHONDRIAL"/>
    <property type="match status" value="1"/>
</dbReference>
<dbReference type="Gene3D" id="2.30.42.10">
    <property type="match status" value="2"/>
</dbReference>
<keyword evidence="10" id="KW-0812">Transmembrane</keyword>
<evidence type="ECO:0000256" key="6">
    <source>
        <dbReference type="ARBA" id="ARBA00022825"/>
    </source>
</evidence>
<evidence type="ECO:0000313" key="13">
    <source>
        <dbReference type="Proteomes" id="UP000006860"/>
    </source>
</evidence>
<protein>
    <submittedName>
        <fullName evidence="12">Protease Do</fullName>
        <ecNumber evidence="12">3.4.21.108</ecNumber>
    </submittedName>
</protein>
<feature type="active site" description="Charge relay system" evidence="7">
    <location>
        <position position="183"/>
    </location>
</feature>
<dbReference type="AlphaFoldDB" id="F0SJD3"/>
<organism evidence="12 13">
    <name type="scientific">Rubinisphaera brasiliensis (strain ATCC 49424 / DSM 5305 / JCM 21570 / IAM 15109 / NBRC 103401 / IFAM 1448)</name>
    <name type="common">Planctomyces brasiliensis</name>
    <dbReference type="NCBI Taxonomy" id="756272"/>
    <lineage>
        <taxon>Bacteria</taxon>
        <taxon>Pseudomonadati</taxon>
        <taxon>Planctomycetota</taxon>
        <taxon>Planctomycetia</taxon>
        <taxon>Planctomycetales</taxon>
        <taxon>Planctomycetaceae</taxon>
        <taxon>Rubinisphaera</taxon>
    </lineage>
</organism>
<accession>F0SJD3</accession>
<evidence type="ECO:0000256" key="5">
    <source>
        <dbReference type="ARBA" id="ARBA00022801"/>
    </source>
</evidence>
<dbReference type="SMART" id="SM00228">
    <property type="entry name" value="PDZ"/>
    <property type="match status" value="2"/>
</dbReference>
<dbReference type="HOGENOM" id="CLU_020120_1_0_0"/>
<feature type="binding site" evidence="8">
    <location>
        <position position="153"/>
    </location>
    <ligand>
        <name>substrate</name>
    </ligand>
</feature>
<feature type="active site" description="Charge relay system" evidence="7">
    <location>
        <position position="153"/>
    </location>
</feature>
<dbReference type="Pfam" id="PF00595">
    <property type="entry name" value="PDZ"/>
    <property type="match status" value="1"/>
</dbReference>
<evidence type="ECO:0000256" key="2">
    <source>
        <dbReference type="ARBA" id="ARBA00022670"/>
    </source>
</evidence>
<reference evidence="13" key="1">
    <citation type="submission" date="2011-02" db="EMBL/GenBank/DDBJ databases">
        <title>The complete genome of Planctomyces brasiliensis DSM 5305.</title>
        <authorList>
            <person name="Lucas S."/>
            <person name="Copeland A."/>
            <person name="Lapidus A."/>
            <person name="Bruce D."/>
            <person name="Goodwin L."/>
            <person name="Pitluck S."/>
            <person name="Kyrpides N."/>
            <person name="Mavromatis K."/>
            <person name="Pagani I."/>
            <person name="Ivanova N."/>
            <person name="Ovchinnikova G."/>
            <person name="Lu M."/>
            <person name="Detter J.C."/>
            <person name="Han C."/>
            <person name="Land M."/>
            <person name="Hauser L."/>
            <person name="Markowitz V."/>
            <person name="Cheng J.-F."/>
            <person name="Hugenholtz P."/>
            <person name="Woyke T."/>
            <person name="Wu D."/>
            <person name="Tindall B."/>
            <person name="Pomrenke H.G."/>
            <person name="Brambilla E."/>
            <person name="Klenk H.-P."/>
            <person name="Eisen J.A."/>
        </authorList>
    </citation>
    <scope>NUCLEOTIDE SEQUENCE [LARGE SCALE GENOMIC DNA]</scope>
    <source>
        <strain evidence="13">ATCC 49424 / DSM 5305 / JCM 21570 / NBRC 103401 / IFAM 1448</strain>
    </source>
</reference>
<feature type="binding site" evidence="8">
    <location>
        <begin position="254"/>
        <end position="256"/>
    </location>
    <ligand>
        <name>substrate</name>
    </ligand>
</feature>
<evidence type="ECO:0000259" key="11">
    <source>
        <dbReference type="PROSITE" id="PS50106"/>
    </source>
</evidence>
<dbReference type="RefSeq" id="WP_013628433.1">
    <property type="nucleotide sequence ID" value="NC_015174.1"/>
</dbReference>
<evidence type="ECO:0000313" key="12">
    <source>
        <dbReference type="EMBL" id="ADY59708.1"/>
    </source>
</evidence>
<feature type="transmembrane region" description="Helical" evidence="10">
    <location>
        <begin position="27"/>
        <end position="48"/>
    </location>
</feature>
<keyword evidence="10" id="KW-1133">Transmembrane helix</keyword>
<keyword evidence="13" id="KW-1185">Reference proteome</keyword>
<keyword evidence="5 12" id="KW-0378">Hydrolase</keyword>
<feature type="binding site" evidence="8">
    <location>
        <position position="183"/>
    </location>
    <ligand>
        <name>substrate</name>
    </ligand>
</feature>
<dbReference type="InterPro" id="IPR011782">
    <property type="entry name" value="Pept_S1C_Do"/>
</dbReference>
<keyword evidence="4" id="KW-0677">Repeat</keyword>
<dbReference type="PRINTS" id="PR00834">
    <property type="entry name" value="PROTEASES2C"/>
</dbReference>
<dbReference type="SUPFAM" id="SSF50494">
    <property type="entry name" value="Trypsin-like serine proteases"/>
    <property type="match status" value="1"/>
</dbReference>
<dbReference type="EC" id="3.4.21.108" evidence="12"/>
<dbReference type="KEGG" id="pbs:Plabr_2105"/>